<accession>K4LXB5</accession>
<proteinExistence type="predicted"/>
<dbReference type="GO" id="GO:0043571">
    <property type="term" value="P:maintenance of CRISPR repeat elements"/>
    <property type="evidence" value="ECO:0007669"/>
    <property type="project" value="InterPro"/>
</dbReference>
<dbReference type="KEGG" id="tpz:Tph_c24420"/>
<protein>
    <submittedName>
        <fullName evidence="2">CRISPR-associated protein Cas5</fullName>
    </submittedName>
</protein>
<sequence length="240" mass="27401">MTLVFDVWGDLAMFRKPYTTTSMVSFPFPPPTAVCGLIAAIVGLDHGASEGALKAEYWDRVRGMQVALGLRRPVAWFSTAVNLIKFKSPSGDMGEHIQVKHQLLKRPAYRIYVRGGEVYDELKKRLERQEFIFTPYLGVAFALAEYSYVGEFRETPVEEEAMGIDSVLPLYGDVRLDLQQSGCLHSEVVPFRLDGIRRQQETVNVIYPEYRVNSRIYLRNRGDVEVSLVGTERVAWFEPW</sequence>
<dbReference type="NCBIfam" id="TIGR02592">
    <property type="entry name" value="cas_Cas5h"/>
    <property type="match status" value="1"/>
</dbReference>
<dbReference type="Proteomes" id="UP000000467">
    <property type="component" value="Chromosome"/>
</dbReference>
<dbReference type="AlphaFoldDB" id="K4LXB5"/>
<dbReference type="Gene3D" id="3.30.70.2660">
    <property type="match status" value="1"/>
</dbReference>
<evidence type="ECO:0000313" key="3">
    <source>
        <dbReference type="Proteomes" id="UP000000467"/>
    </source>
</evidence>
<dbReference type="eggNOG" id="COG1688">
    <property type="taxonomic scope" value="Bacteria"/>
</dbReference>
<gene>
    <name evidence="2" type="primary">cas5d</name>
    <name evidence="2" type="ordered locus">Tph_c24420</name>
</gene>
<keyword evidence="1" id="KW-0051">Antiviral defense</keyword>
<name>K4LXB5_THEPS</name>
<evidence type="ECO:0000256" key="1">
    <source>
        <dbReference type="ARBA" id="ARBA00023118"/>
    </source>
</evidence>
<dbReference type="EMBL" id="CP003732">
    <property type="protein sequence ID" value="AFV12619.1"/>
    <property type="molecule type" value="Genomic_DNA"/>
</dbReference>
<dbReference type="NCBIfam" id="TIGR02593">
    <property type="entry name" value="CRISPR_cas5"/>
    <property type="match status" value="1"/>
</dbReference>
<dbReference type="RefSeq" id="WP_015051481.1">
    <property type="nucleotide sequence ID" value="NC_018870.1"/>
</dbReference>
<dbReference type="GO" id="GO:0051607">
    <property type="term" value="P:defense response to virus"/>
    <property type="evidence" value="ECO:0007669"/>
    <property type="project" value="UniProtKB-KW"/>
</dbReference>
<dbReference type="InterPro" id="IPR013421">
    <property type="entry name" value="CRISPR-assoc_prot_Cas5_HALMA"/>
</dbReference>
<dbReference type="STRING" id="1089553.Tph_c24420"/>
<dbReference type="InterPro" id="IPR013422">
    <property type="entry name" value="CRISPR-assoc_prot_Cas5_N"/>
</dbReference>
<keyword evidence="3" id="KW-1185">Reference proteome</keyword>
<dbReference type="HOGENOM" id="CLU_090888_1_0_9"/>
<organism evidence="2 3">
    <name type="scientific">Thermacetogenium phaeum (strain ATCC BAA-254 / DSM 26808 / PB)</name>
    <dbReference type="NCBI Taxonomy" id="1089553"/>
    <lineage>
        <taxon>Bacteria</taxon>
        <taxon>Bacillati</taxon>
        <taxon>Bacillota</taxon>
        <taxon>Clostridia</taxon>
        <taxon>Thermoanaerobacterales</taxon>
        <taxon>Thermoanaerobacteraceae</taxon>
        <taxon>Thermacetogenium</taxon>
    </lineage>
</organism>
<dbReference type="InterPro" id="IPR021124">
    <property type="entry name" value="CRISPR-assoc_prot_Cas5"/>
</dbReference>
<reference evidence="2 3" key="1">
    <citation type="journal article" date="2012" name="BMC Genomics">
        <title>Genome-guided analysis of physiological and morphological traits of the fermentative acetate oxidizer Thermacetogenium phaeum.</title>
        <authorList>
            <person name="Oehler D."/>
            <person name="Poehlein A."/>
            <person name="Leimbach A."/>
            <person name="Muller N."/>
            <person name="Daniel R."/>
            <person name="Gottschalk G."/>
            <person name="Schink B."/>
        </authorList>
    </citation>
    <scope>NUCLEOTIDE SEQUENCE [LARGE SCALE GENOMIC DNA]</scope>
    <source>
        <strain evidence="3">ATCC BAA-254 / DSM 26808 / PB</strain>
    </source>
</reference>
<evidence type="ECO:0000313" key="2">
    <source>
        <dbReference type="EMBL" id="AFV12619.1"/>
    </source>
</evidence>
<dbReference type="Pfam" id="PF09704">
    <property type="entry name" value="Cas_Cas5d"/>
    <property type="match status" value="1"/>
</dbReference>